<dbReference type="PANTHER" id="PTHR37067:SF3">
    <property type="entry name" value="PX DOMAIN-CONTAINING PROTEIN"/>
    <property type="match status" value="1"/>
</dbReference>
<accession>A0A1V9ZPW9</accession>
<reference evidence="1 2" key="1">
    <citation type="journal article" date="2014" name="Genome Biol. Evol.">
        <title>The secreted proteins of Achlya hypogyna and Thraustotheca clavata identify the ancestral oomycete secretome and reveal gene acquisitions by horizontal gene transfer.</title>
        <authorList>
            <person name="Misner I."/>
            <person name="Blouin N."/>
            <person name="Leonard G."/>
            <person name="Richards T.A."/>
            <person name="Lane C.E."/>
        </authorList>
    </citation>
    <scope>NUCLEOTIDE SEQUENCE [LARGE SCALE GENOMIC DNA]</scope>
    <source>
        <strain evidence="1 2">ATCC 34112</strain>
    </source>
</reference>
<comment type="caution">
    <text evidence="1">The sequence shown here is derived from an EMBL/GenBank/DDBJ whole genome shotgun (WGS) entry which is preliminary data.</text>
</comment>
<dbReference type="OrthoDB" id="72831at2759"/>
<evidence type="ECO:0000313" key="1">
    <source>
        <dbReference type="EMBL" id="OQS00064.1"/>
    </source>
</evidence>
<dbReference type="AlphaFoldDB" id="A0A1V9ZPW9"/>
<evidence type="ECO:0000313" key="2">
    <source>
        <dbReference type="Proteomes" id="UP000243217"/>
    </source>
</evidence>
<proteinExistence type="predicted"/>
<dbReference type="EMBL" id="JNBS01001761">
    <property type="protein sequence ID" value="OQS00064.1"/>
    <property type="molecule type" value="Genomic_DNA"/>
</dbReference>
<dbReference type="PANTHER" id="PTHR37067">
    <property type="entry name" value="PX DOMAIN-CONTAINING PROTEIN"/>
    <property type="match status" value="1"/>
</dbReference>
<protein>
    <submittedName>
        <fullName evidence="1">Uncharacterized protein</fullName>
    </submittedName>
</protein>
<sequence length="211" mass="24445">MERKARPGQRLCEEHEIKYGVRVTSRDSIGEPTVAACRFCLYFGRQIKSDRARSFANQVKIYEAPFRMDNFVQHNRLHHLDHWITYMELDANQKKNYFPNTPPPSNIQVAFPPKRKTIDSKAMDLSGIEQEPKQKQIKIDAITADELLEIERKKHSLETEMLKKELELKNIQIITSTMLARQKMIESGVPQSEIDSILPLPIKTTNDAINI</sequence>
<dbReference type="STRING" id="74557.A0A1V9ZPW9"/>
<organism evidence="1 2">
    <name type="scientific">Thraustotheca clavata</name>
    <dbReference type="NCBI Taxonomy" id="74557"/>
    <lineage>
        <taxon>Eukaryota</taxon>
        <taxon>Sar</taxon>
        <taxon>Stramenopiles</taxon>
        <taxon>Oomycota</taxon>
        <taxon>Saprolegniomycetes</taxon>
        <taxon>Saprolegniales</taxon>
        <taxon>Achlyaceae</taxon>
        <taxon>Thraustotheca</taxon>
    </lineage>
</organism>
<dbReference type="Proteomes" id="UP000243217">
    <property type="component" value="Unassembled WGS sequence"/>
</dbReference>
<keyword evidence="2" id="KW-1185">Reference proteome</keyword>
<gene>
    <name evidence="1" type="ORF">THRCLA_06257</name>
</gene>
<name>A0A1V9ZPW9_9STRA</name>